<feature type="compositionally biased region" description="Low complexity" evidence="1">
    <location>
        <begin position="332"/>
        <end position="349"/>
    </location>
</feature>
<proteinExistence type="predicted"/>
<dbReference type="PANTHER" id="PTHR34862:SF1">
    <property type="entry name" value="SPARK DOMAIN-CONTAINING PROTEIN"/>
    <property type="match status" value="1"/>
</dbReference>
<dbReference type="GeneID" id="37031642"/>
<feature type="compositionally biased region" description="Polar residues" evidence="1">
    <location>
        <begin position="318"/>
        <end position="331"/>
    </location>
</feature>
<dbReference type="EMBL" id="KZ819676">
    <property type="protein sequence ID" value="PWN25346.1"/>
    <property type="molecule type" value="Genomic_DNA"/>
</dbReference>
<feature type="chain" id="PRO_5016284876" description="Cyanovirin-N domain-containing protein" evidence="2">
    <location>
        <begin position="32"/>
        <end position="388"/>
    </location>
</feature>
<feature type="region of interest" description="Disordered" evidence="1">
    <location>
        <begin position="282"/>
        <end position="359"/>
    </location>
</feature>
<accession>A0A316UJA3</accession>
<name>A0A316UJA3_9BASI</name>
<dbReference type="Proteomes" id="UP000245884">
    <property type="component" value="Unassembled WGS sequence"/>
</dbReference>
<keyword evidence="4" id="KW-1185">Reference proteome</keyword>
<organism evidence="3 4">
    <name type="scientific">Jaminaea rosea</name>
    <dbReference type="NCBI Taxonomy" id="1569628"/>
    <lineage>
        <taxon>Eukaryota</taxon>
        <taxon>Fungi</taxon>
        <taxon>Dikarya</taxon>
        <taxon>Basidiomycota</taxon>
        <taxon>Ustilaginomycotina</taxon>
        <taxon>Exobasidiomycetes</taxon>
        <taxon>Microstromatales</taxon>
        <taxon>Microstromatales incertae sedis</taxon>
        <taxon>Jaminaea</taxon>
    </lineage>
</organism>
<evidence type="ECO:0000313" key="4">
    <source>
        <dbReference type="Proteomes" id="UP000245884"/>
    </source>
</evidence>
<dbReference type="PANTHER" id="PTHR34862">
    <property type="entry name" value="SPARK DOMAIN-CONTAINING PROTEIN"/>
    <property type="match status" value="1"/>
</dbReference>
<sequence>MQSRTDSPWAAVSTFMAFAAIVAPLAMSAVASQSWNPAATSYEASLAALSPKCASALKGVYADKELDRCLNFSGQRNFTHLFFDNRQNQSLLQNAAIFSVDALCGRPACSQQSIQINLHALSTSCTQQDLNKEKSPAGFLVSGMSSYTAIRTAGCLTNNTAFEKADSSINGHPLCFAQLLDGVERTKGVTFDLPTMNLLFKGDQGLLAKVLRKPESDQDRHVQLAAFCNDCLKAEYSLVRDVKNSKVKNDFVKTANDLCGPNFLNDKYPLPKTVSQSADHDLAAAGGSHGIGSSSTTGSGMGGMDMGGSSDPGSTSSANGTTNGADNTVQFNSTDAPATTDPTTNGTTSQAATKANGAAPSVRHLQTGMLLDVLLFTVALAVGPTLLI</sequence>
<dbReference type="AlphaFoldDB" id="A0A316UJA3"/>
<evidence type="ECO:0000313" key="3">
    <source>
        <dbReference type="EMBL" id="PWN25346.1"/>
    </source>
</evidence>
<gene>
    <name evidence="3" type="ORF">BDZ90DRAFT_73608</name>
</gene>
<reference evidence="3 4" key="1">
    <citation type="journal article" date="2018" name="Mol. Biol. Evol.">
        <title>Broad Genomic Sampling Reveals a Smut Pathogenic Ancestry of the Fungal Clade Ustilaginomycotina.</title>
        <authorList>
            <person name="Kijpornyongpan T."/>
            <person name="Mondo S.J."/>
            <person name="Barry K."/>
            <person name="Sandor L."/>
            <person name="Lee J."/>
            <person name="Lipzen A."/>
            <person name="Pangilinan J."/>
            <person name="LaButti K."/>
            <person name="Hainaut M."/>
            <person name="Henrissat B."/>
            <person name="Grigoriev I.V."/>
            <person name="Spatafora J.W."/>
            <person name="Aime M.C."/>
        </authorList>
    </citation>
    <scope>NUCLEOTIDE SEQUENCE [LARGE SCALE GENOMIC DNA]</scope>
    <source>
        <strain evidence="3 4">MCA 5214</strain>
    </source>
</reference>
<protein>
    <recommendedName>
        <fullName evidence="5">Cyanovirin-N domain-containing protein</fullName>
    </recommendedName>
</protein>
<dbReference type="RefSeq" id="XP_025359958.1">
    <property type="nucleotide sequence ID" value="XM_025509819.1"/>
</dbReference>
<feature type="compositionally biased region" description="Low complexity" evidence="1">
    <location>
        <begin position="307"/>
        <end position="317"/>
    </location>
</feature>
<evidence type="ECO:0008006" key="5">
    <source>
        <dbReference type="Google" id="ProtNLM"/>
    </source>
</evidence>
<keyword evidence="2" id="KW-0732">Signal</keyword>
<evidence type="ECO:0000256" key="1">
    <source>
        <dbReference type="SAM" id="MobiDB-lite"/>
    </source>
</evidence>
<evidence type="ECO:0000256" key="2">
    <source>
        <dbReference type="SAM" id="SignalP"/>
    </source>
</evidence>
<feature type="signal peptide" evidence="2">
    <location>
        <begin position="1"/>
        <end position="31"/>
    </location>
</feature>